<accession>A0A225W7U2</accession>
<dbReference type="Proteomes" id="UP000198211">
    <property type="component" value="Unassembled WGS sequence"/>
</dbReference>
<protein>
    <submittedName>
        <fullName evidence="2">Uncharacterized protein</fullName>
    </submittedName>
</protein>
<organism evidence="2 3">
    <name type="scientific">Phytophthora megakarya</name>
    <dbReference type="NCBI Taxonomy" id="4795"/>
    <lineage>
        <taxon>Eukaryota</taxon>
        <taxon>Sar</taxon>
        <taxon>Stramenopiles</taxon>
        <taxon>Oomycota</taxon>
        <taxon>Peronosporomycetes</taxon>
        <taxon>Peronosporales</taxon>
        <taxon>Peronosporaceae</taxon>
        <taxon>Phytophthora</taxon>
    </lineage>
</organism>
<sequence length="72" mass="8090">MDCDGAKPPTETQDDGWSPDEAVTDLEHTFMFVMHVLSTEDNDGSANDDYAVHEANYILLEDYAQELGFFLT</sequence>
<dbReference type="OrthoDB" id="144261at2759"/>
<comment type="caution">
    <text evidence="2">The sequence shown here is derived from an EMBL/GenBank/DDBJ whole genome shotgun (WGS) entry which is preliminary data.</text>
</comment>
<dbReference type="EMBL" id="NBNE01001494">
    <property type="protein sequence ID" value="OWZ13796.1"/>
    <property type="molecule type" value="Genomic_DNA"/>
</dbReference>
<proteinExistence type="predicted"/>
<feature type="region of interest" description="Disordered" evidence="1">
    <location>
        <begin position="1"/>
        <end position="21"/>
    </location>
</feature>
<evidence type="ECO:0000313" key="3">
    <source>
        <dbReference type="Proteomes" id="UP000198211"/>
    </source>
</evidence>
<reference evidence="3" key="1">
    <citation type="submission" date="2017-03" db="EMBL/GenBank/DDBJ databases">
        <title>Phytopthora megakarya and P. palmivora, two closely related causual agents of cacao black pod achieved similar genome size and gene model numbers by different mechanisms.</title>
        <authorList>
            <person name="Ali S."/>
            <person name="Shao J."/>
            <person name="Larry D.J."/>
            <person name="Kronmiller B."/>
            <person name="Shen D."/>
            <person name="Strem M.D."/>
            <person name="Melnick R.L."/>
            <person name="Guiltinan M.J."/>
            <person name="Tyler B.M."/>
            <person name="Meinhardt L.W."/>
            <person name="Bailey B.A."/>
        </authorList>
    </citation>
    <scope>NUCLEOTIDE SEQUENCE [LARGE SCALE GENOMIC DNA]</scope>
    <source>
        <strain evidence="3">zdho120</strain>
    </source>
</reference>
<feature type="compositionally biased region" description="Acidic residues" evidence="1">
    <location>
        <begin position="12"/>
        <end position="21"/>
    </location>
</feature>
<name>A0A225W7U2_9STRA</name>
<gene>
    <name evidence="2" type="ORF">PHMEG_00012828</name>
</gene>
<evidence type="ECO:0000256" key="1">
    <source>
        <dbReference type="SAM" id="MobiDB-lite"/>
    </source>
</evidence>
<dbReference type="AlphaFoldDB" id="A0A225W7U2"/>
<keyword evidence="3" id="KW-1185">Reference proteome</keyword>
<evidence type="ECO:0000313" key="2">
    <source>
        <dbReference type="EMBL" id="OWZ13796.1"/>
    </source>
</evidence>